<dbReference type="Gene3D" id="2.60.120.10">
    <property type="entry name" value="Jelly Rolls"/>
    <property type="match status" value="1"/>
</dbReference>
<dbReference type="InterPro" id="IPR001929">
    <property type="entry name" value="Germin"/>
</dbReference>
<dbReference type="PANTHER" id="PTHR31238">
    <property type="entry name" value="GERMIN-LIKE PROTEIN SUBFAMILY 3 MEMBER 3"/>
    <property type="match status" value="1"/>
</dbReference>
<dbReference type="STRING" id="1664694.A0A0N1HSI4"/>
<keyword evidence="7" id="KW-0732">Signal</keyword>
<dbReference type="Pfam" id="PF00190">
    <property type="entry name" value="Cupin_1"/>
    <property type="match status" value="1"/>
</dbReference>
<dbReference type="GO" id="GO:0030145">
    <property type="term" value="F:manganese ion binding"/>
    <property type="evidence" value="ECO:0007669"/>
    <property type="project" value="InterPro"/>
</dbReference>
<protein>
    <submittedName>
        <fullName evidence="9">Spherulin-1A</fullName>
    </submittedName>
</protein>
<evidence type="ECO:0000256" key="4">
    <source>
        <dbReference type="ARBA" id="ARBA00022723"/>
    </source>
</evidence>
<evidence type="ECO:0000256" key="5">
    <source>
        <dbReference type="ARBA" id="ARBA00023211"/>
    </source>
</evidence>
<evidence type="ECO:0000256" key="3">
    <source>
        <dbReference type="ARBA" id="ARBA00022525"/>
    </source>
</evidence>
<evidence type="ECO:0000313" key="10">
    <source>
        <dbReference type="Proteomes" id="UP000038010"/>
    </source>
</evidence>
<dbReference type="InterPro" id="IPR011051">
    <property type="entry name" value="RmlC_Cupin_sf"/>
</dbReference>
<dbReference type="VEuPathDB" id="FungiDB:AB675_4671"/>
<evidence type="ECO:0000256" key="7">
    <source>
        <dbReference type="SAM" id="SignalP"/>
    </source>
</evidence>
<evidence type="ECO:0000256" key="2">
    <source>
        <dbReference type="ARBA" id="ARBA00007456"/>
    </source>
</evidence>
<dbReference type="RefSeq" id="XP_017999108.1">
    <property type="nucleotide sequence ID" value="XM_018144826.1"/>
</dbReference>
<reference evidence="9 10" key="1">
    <citation type="submission" date="2015-06" db="EMBL/GenBank/DDBJ databases">
        <title>Draft genome of the ant-associated black yeast Phialophora attae CBS 131958.</title>
        <authorList>
            <person name="Moreno L.F."/>
            <person name="Stielow B.J."/>
            <person name="de Hoog S."/>
            <person name="Vicente V.A."/>
            <person name="Weiss V.A."/>
            <person name="de Vries M."/>
            <person name="Cruz L.M."/>
            <person name="Souza E.M."/>
        </authorList>
    </citation>
    <scope>NUCLEOTIDE SEQUENCE [LARGE SCALE GENOMIC DNA]</scope>
    <source>
        <strain evidence="9 10">CBS 131958</strain>
    </source>
</reference>
<evidence type="ECO:0000259" key="8">
    <source>
        <dbReference type="SMART" id="SM00835"/>
    </source>
</evidence>
<feature type="domain" description="Cupin type-1" evidence="8">
    <location>
        <begin position="90"/>
        <end position="228"/>
    </location>
</feature>
<dbReference type="SMART" id="SM00835">
    <property type="entry name" value="Cupin_1"/>
    <property type="match status" value="1"/>
</dbReference>
<comment type="subcellular location">
    <subcellularLocation>
        <location evidence="1">Secreted</location>
    </subcellularLocation>
</comment>
<dbReference type="EMBL" id="LFJN01000016">
    <property type="protein sequence ID" value="KPI39145.1"/>
    <property type="molecule type" value="Genomic_DNA"/>
</dbReference>
<dbReference type="OrthoDB" id="1921208at2759"/>
<gene>
    <name evidence="9" type="ORF">AB675_4671</name>
</gene>
<proteinExistence type="inferred from homology"/>
<evidence type="ECO:0000256" key="1">
    <source>
        <dbReference type="ARBA" id="ARBA00004613"/>
    </source>
</evidence>
<comment type="similarity">
    <text evidence="2">Belongs to the germin family.</text>
</comment>
<feature type="compositionally biased region" description="Polar residues" evidence="6">
    <location>
        <begin position="25"/>
        <end position="37"/>
    </location>
</feature>
<dbReference type="InterPro" id="IPR006045">
    <property type="entry name" value="Cupin_1"/>
</dbReference>
<dbReference type="AlphaFoldDB" id="A0A0N1HSI4"/>
<evidence type="ECO:0000256" key="6">
    <source>
        <dbReference type="SAM" id="MobiDB-lite"/>
    </source>
</evidence>
<keyword evidence="10" id="KW-1185">Reference proteome</keyword>
<comment type="caution">
    <text evidence="9">The sequence shown here is derived from an EMBL/GenBank/DDBJ whole genome shotgun (WGS) entry which is preliminary data.</text>
</comment>
<feature type="chain" id="PRO_5005873493" evidence="7">
    <location>
        <begin position="18"/>
        <end position="242"/>
    </location>
</feature>
<dbReference type="SUPFAM" id="SSF51182">
    <property type="entry name" value="RmlC-like cupins"/>
    <property type="match status" value="1"/>
</dbReference>
<organism evidence="9 10">
    <name type="scientific">Cyphellophora attinorum</name>
    <dbReference type="NCBI Taxonomy" id="1664694"/>
    <lineage>
        <taxon>Eukaryota</taxon>
        <taxon>Fungi</taxon>
        <taxon>Dikarya</taxon>
        <taxon>Ascomycota</taxon>
        <taxon>Pezizomycotina</taxon>
        <taxon>Eurotiomycetes</taxon>
        <taxon>Chaetothyriomycetidae</taxon>
        <taxon>Chaetothyriales</taxon>
        <taxon>Cyphellophoraceae</taxon>
        <taxon>Cyphellophora</taxon>
    </lineage>
</organism>
<sequence>MLRNLATVTTCLTLTSAVPFFPQLQPRQNENQQSYPDNGTLDDAPNVTALTRPNPSYTQDQLTQIKLAYTATERMTLLKSYGDPNDYFKFDLTPNGSASNAANGLGGQGYLAHVGNYPVLMGTGLSVAIGYLNPCGLDSMHIHNRATEMVTLVAGTSLKTGFVLEDGFDLPIYTEIGLYQGTIRPQGSIHWEFNDNCEPAVFVASLSNEDPGVSRTAQNFFINNATVGAAAGGVCAGGEGVL</sequence>
<dbReference type="GO" id="GO:0005576">
    <property type="term" value="C:extracellular region"/>
    <property type="evidence" value="ECO:0007669"/>
    <property type="project" value="UniProtKB-SubCell"/>
</dbReference>
<dbReference type="InterPro" id="IPR014710">
    <property type="entry name" value="RmlC-like_jellyroll"/>
</dbReference>
<accession>A0A0N1HSI4</accession>
<feature type="signal peptide" evidence="7">
    <location>
        <begin position="1"/>
        <end position="17"/>
    </location>
</feature>
<keyword evidence="3" id="KW-0964">Secreted</keyword>
<keyword evidence="5" id="KW-0464">Manganese</keyword>
<evidence type="ECO:0000313" key="9">
    <source>
        <dbReference type="EMBL" id="KPI39145.1"/>
    </source>
</evidence>
<keyword evidence="4" id="KW-0479">Metal-binding</keyword>
<feature type="region of interest" description="Disordered" evidence="6">
    <location>
        <begin position="23"/>
        <end position="55"/>
    </location>
</feature>
<dbReference type="CDD" id="cd02241">
    <property type="entry name" value="cupin_OxOx"/>
    <property type="match status" value="1"/>
</dbReference>
<name>A0A0N1HSI4_9EURO</name>
<dbReference type="Proteomes" id="UP000038010">
    <property type="component" value="Unassembled WGS sequence"/>
</dbReference>
<dbReference type="GeneID" id="28736706"/>